<evidence type="ECO:0000256" key="6">
    <source>
        <dbReference type="SAM" id="SignalP"/>
    </source>
</evidence>
<dbReference type="InterPro" id="IPR013148">
    <property type="entry name" value="Glyco_hydro_32_N"/>
</dbReference>
<name>B4CV57_9BACT</name>
<dbReference type="InterPro" id="IPR023296">
    <property type="entry name" value="Glyco_hydro_beta-prop_sf"/>
</dbReference>
<evidence type="ECO:0000256" key="1">
    <source>
        <dbReference type="ARBA" id="ARBA00009902"/>
    </source>
</evidence>
<evidence type="ECO:0000313" key="10">
    <source>
        <dbReference type="Proteomes" id="UP000005824"/>
    </source>
</evidence>
<dbReference type="InterPro" id="IPR001362">
    <property type="entry name" value="Glyco_hydro_32"/>
</dbReference>
<evidence type="ECO:0000256" key="5">
    <source>
        <dbReference type="RuleBase" id="RU362110"/>
    </source>
</evidence>
<dbReference type="InParanoid" id="B4CV57"/>
<dbReference type="AlphaFoldDB" id="B4CV57"/>
<dbReference type="InterPro" id="IPR013189">
    <property type="entry name" value="Glyco_hydro_32_C"/>
</dbReference>
<feature type="chain" id="PRO_5002802733" description="beta-fructofuranosidase" evidence="6">
    <location>
        <begin position="21"/>
        <end position="546"/>
    </location>
</feature>
<keyword evidence="4 5" id="KW-0326">Glycosidase</keyword>
<sequence length="546" mass="61533" precursor="true">MNSRRILLCLWLASLAVAHGADTPRDYTSRVPKFTFAEDLAAQEAQLKDNPLMQRFREERHALAADPLRPAYHFYSPEAQLNDPNGLCFWRGRWHLFYQANPPDDHRWHWAHAVSDDLIHWRDLPYAIYPNPEEQCYSGATYVDGNRVIAMYHGRELGNMAATSHDPLLLNWEKVTGTTVIPLNKDGKRYHFLSAEPLPYRIYDACIWKKGDTYYSLSGSVDYNGPAGKPMLAEFLFRSRDLAKWEFVHQFVEGNRFTPPGDDGACPYFWPIGDRHILIFFSHTSSAQYLLGDYDTQNDKFNVTAHGRFCFGPVLPGAVQAPSATPDGQGGVIAIFNMNPAIAGHRSDGLMTLPRRLTLVGKEDLHQEPAGDIESLRGAHQHLDAKLLPANQEIVLPDIHGNTMELNADIDPKGAPMVELNVLRSANAEEITRIALFRNRQVTSRFMPPQQKLSVVTLDNTRSSLLADAQSRPPETASVLIPPDEPFHLRVFIDRSVVEVFINGRQCLAVRVQPSRSDSVGVSLRAQGQDAELRSLDAWQMKSIYK</sequence>
<feature type="domain" description="Glycosyl hydrolase family 32 C-terminal" evidence="8">
    <location>
        <begin position="373"/>
        <end position="540"/>
    </location>
</feature>
<dbReference type="InterPro" id="IPR013320">
    <property type="entry name" value="ConA-like_dom_sf"/>
</dbReference>
<evidence type="ECO:0000256" key="2">
    <source>
        <dbReference type="ARBA" id="ARBA00012758"/>
    </source>
</evidence>
<dbReference type="EMBL" id="ABVL01000001">
    <property type="protein sequence ID" value="EDY22445.1"/>
    <property type="molecule type" value="Genomic_DNA"/>
</dbReference>
<organism evidence="9 10">
    <name type="scientific">Chthoniobacter flavus Ellin428</name>
    <dbReference type="NCBI Taxonomy" id="497964"/>
    <lineage>
        <taxon>Bacteria</taxon>
        <taxon>Pseudomonadati</taxon>
        <taxon>Verrucomicrobiota</taxon>
        <taxon>Spartobacteria</taxon>
        <taxon>Chthoniobacterales</taxon>
        <taxon>Chthoniobacteraceae</taxon>
        <taxon>Chthoniobacter</taxon>
    </lineage>
</organism>
<evidence type="ECO:0000256" key="3">
    <source>
        <dbReference type="ARBA" id="ARBA00022801"/>
    </source>
</evidence>
<dbReference type="STRING" id="497964.CfE428DRAFT_0570"/>
<dbReference type="SUPFAM" id="SSF75005">
    <property type="entry name" value="Arabinanase/levansucrase/invertase"/>
    <property type="match status" value="1"/>
</dbReference>
<proteinExistence type="inferred from homology"/>
<dbReference type="SMART" id="SM00640">
    <property type="entry name" value="Glyco_32"/>
    <property type="match status" value="1"/>
</dbReference>
<dbReference type="SUPFAM" id="SSF49899">
    <property type="entry name" value="Concanavalin A-like lectins/glucanases"/>
    <property type="match status" value="1"/>
</dbReference>
<evidence type="ECO:0000313" key="9">
    <source>
        <dbReference type="EMBL" id="EDY22445.1"/>
    </source>
</evidence>
<dbReference type="Proteomes" id="UP000005824">
    <property type="component" value="Unassembled WGS sequence"/>
</dbReference>
<accession>B4CV57</accession>
<evidence type="ECO:0000259" key="8">
    <source>
        <dbReference type="Pfam" id="PF08244"/>
    </source>
</evidence>
<keyword evidence="6" id="KW-0732">Signal</keyword>
<feature type="signal peptide" evidence="6">
    <location>
        <begin position="1"/>
        <end position="20"/>
    </location>
</feature>
<keyword evidence="3 5" id="KW-0378">Hydrolase</keyword>
<gene>
    <name evidence="9" type="ORF">CfE428DRAFT_0570</name>
</gene>
<reference evidence="9 10" key="1">
    <citation type="journal article" date="2011" name="J. Bacteriol.">
        <title>Genome sequence of Chthoniobacter flavus Ellin428, an aerobic heterotrophic soil bacterium.</title>
        <authorList>
            <person name="Kant R."/>
            <person name="van Passel M.W."/>
            <person name="Palva A."/>
            <person name="Lucas S."/>
            <person name="Lapidus A."/>
            <person name="Glavina Del Rio T."/>
            <person name="Dalin E."/>
            <person name="Tice H."/>
            <person name="Bruce D."/>
            <person name="Goodwin L."/>
            <person name="Pitluck S."/>
            <person name="Larimer F.W."/>
            <person name="Land M.L."/>
            <person name="Hauser L."/>
            <person name="Sangwan P."/>
            <person name="de Vos W.M."/>
            <person name="Janssen P.H."/>
            <person name="Smidt H."/>
        </authorList>
    </citation>
    <scope>NUCLEOTIDE SEQUENCE [LARGE SCALE GENOMIC DNA]</scope>
    <source>
        <strain evidence="9 10">Ellin428</strain>
    </source>
</reference>
<dbReference type="CDD" id="cd08996">
    <property type="entry name" value="GH32_FFase"/>
    <property type="match status" value="1"/>
</dbReference>
<comment type="similarity">
    <text evidence="1 5">Belongs to the glycosyl hydrolase 32 family.</text>
</comment>
<comment type="caution">
    <text evidence="9">The sequence shown here is derived from an EMBL/GenBank/DDBJ whole genome shotgun (WGS) entry which is preliminary data.</text>
</comment>
<feature type="domain" description="Glycosyl hydrolase family 32 N-terminal" evidence="7">
    <location>
        <begin position="73"/>
        <end position="369"/>
    </location>
</feature>
<dbReference type="Gene3D" id="2.115.10.20">
    <property type="entry name" value="Glycosyl hydrolase domain, family 43"/>
    <property type="match status" value="1"/>
</dbReference>
<dbReference type="GO" id="GO:0004564">
    <property type="term" value="F:beta-fructofuranosidase activity"/>
    <property type="evidence" value="ECO:0007669"/>
    <property type="project" value="UniProtKB-EC"/>
</dbReference>
<evidence type="ECO:0000259" key="7">
    <source>
        <dbReference type="Pfam" id="PF00251"/>
    </source>
</evidence>
<dbReference type="Pfam" id="PF08244">
    <property type="entry name" value="Glyco_hydro_32C"/>
    <property type="match status" value="1"/>
</dbReference>
<dbReference type="RefSeq" id="WP_006977897.1">
    <property type="nucleotide sequence ID" value="NZ_ABVL01000001.1"/>
</dbReference>
<dbReference type="PANTHER" id="PTHR43101:SF1">
    <property type="entry name" value="BETA-FRUCTOSIDASE"/>
    <property type="match status" value="1"/>
</dbReference>
<dbReference type="EC" id="3.2.1.26" evidence="2"/>
<dbReference type="Gene3D" id="2.60.120.560">
    <property type="entry name" value="Exo-inulinase, domain 1"/>
    <property type="match status" value="1"/>
</dbReference>
<dbReference type="InterPro" id="IPR051214">
    <property type="entry name" value="GH32_Enzymes"/>
</dbReference>
<protein>
    <recommendedName>
        <fullName evidence="2">beta-fructofuranosidase</fullName>
        <ecNumber evidence="2">3.2.1.26</ecNumber>
    </recommendedName>
</protein>
<evidence type="ECO:0000256" key="4">
    <source>
        <dbReference type="ARBA" id="ARBA00023295"/>
    </source>
</evidence>
<dbReference type="PANTHER" id="PTHR43101">
    <property type="entry name" value="BETA-FRUCTOSIDASE"/>
    <property type="match status" value="1"/>
</dbReference>
<dbReference type="Pfam" id="PF00251">
    <property type="entry name" value="Glyco_hydro_32N"/>
    <property type="match status" value="1"/>
</dbReference>
<keyword evidence="10" id="KW-1185">Reference proteome</keyword>
<dbReference type="eggNOG" id="COG1621">
    <property type="taxonomic scope" value="Bacteria"/>
</dbReference>
<dbReference type="GO" id="GO:0005975">
    <property type="term" value="P:carbohydrate metabolic process"/>
    <property type="evidence" value="ECO:0007669"/>
    <property type="project" value="InterPro"/>
</dbReference>